<dbReference type="KEGG" id="pog:Pogu_2133"/>
<reference evidence="1 2" key="1">
    <citation type="journal article" date="2012" name="Stand. Genomic Sci.">
        <title>Complete genome sequence of Pyrobaculum oguniense.</title>
        <authorList>
            <person name="Bernick D.L."/>
            <person name="Karplus K."/>
            <person name="Lui L.M."/>
            <person name="Coker J.K."/>
            <person name="Murphy J.N."/>
            <person name="Chan P.P."/>
            <person name="Cozen A.E."/>
            <person name="Lowe T.M."/>
        </authorList>
    </citation>
    <scope>NUCLEOTIDE SEQUENCE [LARGE SCALE GENOMIC DNA]</scope>
    <source>
        <strain evidence="1 2">TE7</strain>
    </source>
</reference>
<organism evidence="1 2">
    <name type="scientific">Pyrobaculum oguniense (strain DSM 13380 / JCM 10595 / TE7)</name>
    <dbReference type="NCBI Taxonomy" id="698757"/>
    <lineage>
        <taxon>Archaea</taxon>
        <taxon>Thermoproteota</taxon>
        <taxon>Thermoprotei</taxon>
        <taxon>Thermoproteales</taxon>
        <taxon>Thermoproteaceae</taxon>
        <taxon>Pyrobaculum</taxon>
    </lineage>
</organism>
<dbReference type="HOGENOM" id="CLU_2461902_0_0_2"/>
<protein>
    <submittedName>
        <fullName evidence="1">Uncharacterized protein</fullName>
    </submittedName>
</protein>
<dbReference type="STRING" id="698757.Pogu_2133"/>
<sequence>MKSVRTYSIAYYSPYLFVSCDIDLINRWHNCPIIIDVEFHNDYAVVVVHDYVAILTPYGILTPSRPFKYRESIFARKGGRQVLIHPSR</sequence>
<evidence type="ECO:0000313" key="1">
    <source>
        <dbReference type="EMBL" id="AFA40160.1"/>
    </source>
</evidence>
<dbReference type="EMBL" id="CP003316">
    <property type="protein sequence ID" value="AFA40160.1"/>
    <property type="molecule type" value="Genomic_DNA"/>
</dbReference>
<dbReference type="AlphaFoldDB" id="H6QCW4"/>
<keyword evidence="2" id="KW-1185">Reference proteome</keyword>
<dbReference type="Proteomes" id="UP000009062">
    <property type="component" value="Chromosome"/>
</dbReference>
<gene>
    <name evidence="1" type="ordered locus">Pogu_2133</name>
</gene>
<proteinExistence type="predicted"/>
<accession>H6QCW4</accession>
<dbReference type="PROSITE" id="PS51257">
    <property type="entry name" value="PROKAR_LIPOPROTEIN"/>
    <property type="match status" value="1"/>
</dbReference>
<evidence type="ECO:0000313" key="2">
    <source>
        <dbReference type="Proteomes" id="UP000009062"/>
    </source>
</evidence>
<name>H6QCW4_PYROT</name>